<evidence type="ECO:0000313" key="1">
    <source>
        <dbReference type="EMBL" id="KAI0060047.1"/>
    </source>
</evidence>
<accession>A0ACB8SV23</accession>
<dbReference type="Proteomes" id="UP000814140">
    <property type="component" value="Unassembled WGS sequence"/>
</dbReference>
<dbReference type="EMBL" id="MU277222">
    <property type="protein sequence ID" value="KAI0060047.1"/>
    <property type="molecule type" value="Genomic_DNA"/>
</dbReference>
<evidence type="ECO:0000313" key="2">
    <source>
        <dbReference type="Proteomes" id="UP000814140"/>
    </source>
</evidence>
<name>A0ACB8SV23_9AGAM</name>
<reference evidence="1" key="1">
    <citation type="submission" date="2021-03" db="EMBL/GenBank/DDBJ databases">
        <authorList>
            <consortium name="DOE Joint Genome Institute"/>
            <person name="Ahrendt S."/>
            <person name="Looney B.P."/>
            <person name="Miyauchi S."/>
            <person name="Morin E."/>
            <person name="Drula E."/>
            <person name="Courty P.E."/>
            <person name="Chicoki N."/>
            <person name="Fauchery L."/>
            <person name="Kohler A."/>
            <person name="Kuo A."/>
            <person name="Labutti K."/>
            <person name="Pangilinan J."/>
            <person name="Lipzen A."/>
            <person name="Riley R."/>
            <person name="Andreopoulos W."/>
            <person name="He G."/>
            <person name="Johnson J."/>
            <person name="Barry K.W."/>
            <person name="Grigoriev I.V."/>
            <person name="Nagy L."/>
            <person name="Hibbett D."/>
            <person name="Henrissat B."/>
            <person name="Matheny P.B."/>
            <person name="Labbe J."/>
            <person name="Martin F."/>
        </authorList>
    </citation>
    <scope>NUCLEOTIDE SEQUENCE</scope>
    <source>
        <strain evidence="1">HHB10654</strain>
    </source>
</reference>
<sequence>MPLLTAEYEPLTADEEDRPSESWSEKPPLRQGQAFTPLIFWSFCTIVALSIVNYALFPRTAAISAQRADPFKGLPVIDSSPGLDGARAKQLLAHYAYASPAKVAQVDAHDTGIKSVTYGGGRMVVVSAHENTVMEFPVPSGNASACSIAFFRPPIAVTSTLSGALKAVEVWEVPAPAVDAFAFRVEDEKLIATLDLTRQAAMAASKEFDCGGSADRTFEIRCPNGASCEIQYSAVIAENSRIGFQLRR</sequence>
<comment type="caution">
    <text evidence="1">The sequence shown here is derived from an EMBL/GenBank/DDBJ whole genome shotgun (WGS) entry which is preliminary data.</text>
</comment>
<organism evidence="1 2">
    <name type="scientific">Artomyces pyxidatus</name>
    <dbReference type="NCBI Taxonomy" id="48021"/>
    <lineage>
        <taxon>Eukaryota</taxon>
        <taxon>Fungi</taxon>
        <taxon>Dikarya</taxon>
        <taxon>Basidiomycota</taxon>
        <taxon>Agaricomycotina</taxon>
        <taxon>Agaricomycetes</taxon>
        <taxon>Russulales</taxon>
        <taxon>Auriscalpiaceae</taxon>
        <taxon>Artomyces</taxon>
    </lineage>
</organism>
<protein>
    <submittedName>
        <fullName evidence="1">Uncharacterized protein</fullName>
    </submittedName>
</protein>
<proteinExistence type="predicted"/>
<reference evidence="1" key="2">
    <citation type="journal article" date="2022" name="New Phytol.">
        <title>Evolutionary transition to the ectomycorrhizal habit in the genomes of a hyperdiverse lineage of mushroom-forming fungi.</title>
        <authorList>
            <person name="Looney B."/>
            <person name="Miyauchi S."/>
            <person name="Morin E."/>
            <person name="Drula E."/>
            <person name="Courty P.E."/>
            <person name="Kohler A."/>
            <person name="Kuo A."/>
            <person name="LaButti K."/>
            <person name="Pangilinan J."/>
            <person name="Lipzen A."/>
            <person name="Riley R."/>
            <person name="Andreopoulos W."/>
            <person name="He G."/>
            <person name="Johnson J."/>
            <person name="Nolan M."/>
            <person name="Tritt A."/>
            <person name="Barry K.W."/>
            <person name="Grigoriev I.V."/>
            <person name="Nagy L.G."/>
            <person name="Hibbett D."/>
            <person name="Henrissat B."/>
            <person name="Matheny P.B."/>
            <person name="Labbe J."/>
            <person name="Martin F.M."/>
        </authorList>
    </citation>
    <scope>NUCLEOTIDE SEQUENCE</scope>
    <source>
        <strain evidence="1">HHB10654</strain>
    </source>
</reference>
<keyword evidence="2" id="KW-1185">Reference proteome</keyword>
<gene>
    <name evidence="1" type="ORF">BV25DRAFT_1918160</name>
</gene>